<dbReference type="PANTHER" id="PTHR30352:SF2">
    <property type="entry name" value="ANAEROBIC RIBONUCLEOSIDE-TRIPHOSPHATE REDUCTASE-ACTIVATING PROTEIN"/>
    <property type="match status" value="1"/>
</dbReference>
<keyword evidence="10" id="KW-0411">Iron-sulfur</keyword>
<keyword evidence="14" id="KW-1185">Reference proteome</keyword>
<evidence type="ECO:0000256" key="6">
    <source>
        <dbReference type="ARBA" id="ARBA00022691"/>
    </source>
</evidence>
<dbReference type="SFLD" id="SFLDG01066">
    <property type="entry name" value="organic_radical-activating_enz"/>
    <property type="match status" value="1"/>
</dbReference>
<evidence type="ECO:0000256" key="12">
    <source>
        <dbReference type="PIRNR" id="PIRNR000368"/>
    </source>
</evidence>
<keyword evidence="5" id="KW-0004">4Fe-4S</keyword>
<dbReference type="InterPro" id="IPR001989">
    <property type="entry name" value="Radical_activat_CS"/>
</dbReference>
<dbReference type="SUPFAM" id="SSF102114">
    <property type="entry name" value="Radical SAM enzymes"/>
    <property type="match status" value="1"/>
</dbReference>
<comment type="catalytic activity">
    <reaction evidence="11">
        <text>glycyl-[protein] + reduced [flavodoxin] + S-adenosyl-L-methionine = glycin-2-yl radical-[protein] + semiquinone [flavodoxin] + 5'-deoxyadenosine + L-methionine + H(+)</text>
        <dbReference type="Rhea" id="RHEA:61976"/>
        <dbReference type="Rhea" id="RHEA-COMP:10622"/>
        <dbReference type="Rhea" id="RHEA-COMP:14480"/>
        <dbReference type="Rhea" id="RHEA-COMP:15993"/>
        <dbReference type="Rhea" id="RHEA-COMP:15994"/>
        <dbReference type="ChEBI" id="CHEBI:15378"/>
        <dbReference type="ChEBI" id="CHEBI:17319"/>
        <dbReference type="ChEBI" id="CHEBI:29947"/>
        <dbReference type="ChEBI" id="CHEBI:32722"/>
        <dbReference type="ChEBI" id="CHEBI:57618"/>
        <dbReference type="ChEBI" id="CHEBI:57844"/>
        <dbReference type="ChEBI" id="CHEBI:59789"/>
        <dbReference type="ChEBI" id="CHEBI:140311"/>
    </reaction>
</comment>
<dbReference type="SFLD" id="SFLDF00299">
    <property type="entry name" value="anaerobic_ribonucleoside-triph"/>
    <property type="match status" value="1"/>
</dbReference>
<dbReference type="Proteomes" id="UP000713904">
    <property type="component" value="Unassembled WGS sequence"/>
</dbReference>
<dbReference type="SFLD" id="SFLDG01063">
    <property type="entry name" value="activating_enzymes__group_1"/>
    <property type="match status" value="1"/>
</dbReference>
<reference evidence="13 14" key="1">
    <citation type="submission" date="2020-05" db="EMBL/GenBank/DDBJ databases">
        <title>Draft genome of xy-202 and genomic insight in genome of the genus Peptostreptococcus.</title>
        <authorList>
            <person name="Zhang Z."/>
        </authorList>
    </citation>
    <scope>NUCLEOTIDE SEQUENCE [LARGE SCALE GENOMIC DNA]</scope>
    <source>
        <strain evidence="13 14">DSM 27025</strain>
    </source>
</reference>
<comment type="similarity">
    <text evidence="3 12">Belongs to the organic radical-activating enzymes family.</text>
</comment>
<sequence>MNYSEIRKFDVTNGPGVRTTIFVSGCTHKCEGCFNEELQDFNYGNKWTKNEENEFISYVSDPVVVGVNILGGEPLQQNMDSCLLNLLKRIKEEYPDKSIWLWTGYVFEDILDNKEKMDIIKLVDILVDGKFEIDKRNLKLKYRGSENQRVIDVKKSLEQGETFQLNV</sequence>
<dbReference type="PIRSF" id="PIRSF000368">
    <property type="entry name" value="NrdG"/>
    <property type="match status" value="1"/>
</dbReference>
<protein>
    <recommendedName>
        <fullName evidence="4 12">Anaerobic ribonucleoside-triphosphate reductase-activating protein</fullName>
        <ecNumber evidence="12">1.97.1.-</ecNumber>
    </recommendedName>
</protein>
<dbReference type="NCBIfam" id="TIGR02491">
    <property type="entry name" value="NrdG"/>
    <property type="match status" value="1"/>
</dbReference>
<evidence type="ECO:0000256" key="11">
    <source>
        <dbReference type="ARBA" id="ARBA00047365"/>
    </source>
</evidence>
<evidence type="ECO:0000313" key="13">
    <source>
        <dbReference type="EMBL" id="MBC2575715.1"/>
    </source>
</evidence>
<keyword evidence="8 12" id="KW-0560">Oxidoreductase</keyword>
<name>A0ABR6TJX2_9FIRM</name>
<evidence type="ECO:0000256" key="7">
    <source>
        <dbReference type="ARBA" id="ARBA00022723"/>
    </source>
</evidence>
<dbReference type="Gene3D" id="3.20.20.70">
    <property type="entry name" value="Aldolase class I"/>
    <property type="match status" value="1"/>
</dbReference>
<evidence type="ECO:0000256" key="4">
    <source>
        <dbReference type="ARBA" id="ARBA00014281"/>
    </source>
</evidence>
<dbReference type="PANTHER" id="PTHR30352">
    <property type="entry name" value="PYRUVATE FORMATE-LYASE-ACTIVATING ENZYME"/>
    <property type="match status" value="1"/>
</dbReference>
<keyword evidence="7" id="KW-0479">Metal-binding</keyword>
<dbReference type="InterPro" id="IPR007197">
    <property type="entry name" value="rSAM"/>
</dbReference>
<comment type="function">
    <text evidence="2 12">Activation of anaerobic ribonucleoside-triphosphate reductase under anaerobic conditions by generation of an organic free radical, using S-adenosylmethionine and reduced flavodoxin as cosubstrates to produce 5'-deoxy-adenosine.</text>
</comment>
<evidence type="ECO:0000313" key="14">
    <source>
        <dbReference type="Proteomes" id="UP000713904"/>
    </source>
</evidence>
<comment type="caution">
    <text evidence="13">The sequence shown here is derived from an EMBL/GenBank/DDBJ whole genome shotgun (WGS) entry which is preliminary data.</text>
</comment>
<evidence type="ECO:0000256" key="8">
    <source>
        <dbReference type="ARBA" id="ARBA00023002"/>
    </source>
</evidence>
<dbReference type="SFLD" id="SFLDS00029">
    <property type="entry name" value="Radical_SAM"/>
    <property type="match status" value="1"/>
</dbReference>
<dbReference type="InterPro" id="IPR034457">
    <property type="entry name" value="Organic_radical-activating"/>
</dbReference>
<gene>
    <name evidence="13" type="primary">nrdG</name>
    <name evidence="13" type="ORF">HLB29_03355</name>
</gene>
<dbReference type="InterPro" id="IPR013785">
    <property type="entry name" value="Aldolase_TIM"/>
</dbReference>
<keyword evidence="6" id="KW-0949">S-adenosyl-L-methionine</keyword>
<evidence type="ECO:0000256" key="5">
    <source>
        <dbReference type="ARBA" id="ARBA00022485"/>
    </source>
</evidence>
<dbReference type="EC" id="1.97.1.-" evidence="12"/>
<evidence type="ECO:0000256" key="3">
    <source>
        <dbReference type="ARBA" id="ARBA00009777"/>
    </source>
</evidence>
<dbReference type="InterPro" id="IPR012837">
    <property type="entry name" value="NrdG"/>
</dbReference>
<accession>A0ABR6TJX2</accession>
<dbReference type="Pfam" id="PF13353">
    <property type="entry name" value="Fer4_12"/>
    <property type="match status" value="1"/>
</dbReference>
<evidence type="ECO:0000256" key="10">
    <source>
        <dbReference type="ARBA" id="ARBA00023014"/>
    </source>
</evidence>
<comment type="cofactor">
    <cofactor evidence="1">
        <name>[4Fe-4S] cluster</name>
        <dbReference type="ChEBI" id="CHEBI:49883"/>
    </cofactor>
</comment>
<keyword evidence="9" id="KW-0408">Iron</keyword>
<dbReference type="InterPro" id="IPR058240">
    <property type="entry name" value="rSAM_sf"/>
</dbReference>
<dbReference type="PROSITE" id="PS01087">
    <property type="entry name" value="RADICAL_ACTIVATING"/>
    <property type="match status" value="1"/>
</dbReference>
<evidence type="ECO:0000256" key="2">
    <source>
        <dbReference type="ARBA" id="ARBA00003852"/>
    </source>
</evidence>
<dbReference type="EMBL" id="JABGBW010000002">
    <property type="protein sequence ID" value="MBC2575715.1"/>
    <property type="molecule type" value="Genomic_DNA"/>
</dbReference>
<evidence type="ECO:0000256" key="9">
    <source>
        <dbReference type="ARBA" id="ARBA00023004"/>
    </source>
</evidence>
<evidence type="ECO:0000256" key="1">
    <source>
        <dbReference type="ARBA" id="ARBA00001966"/>
    </source>
</evidence>
<proteinExistence type="inferred from homology"/>
<organism evidence="13 14">
    <name type="scientific">Peptostreptococcus canis</name>
    <dbReference type="NCBI Taxonomy" id="1159213"/>
    <lineage>
        <taxon>Bacteria</taxon>
        <taxon>Bacillati</taxon>
        <taxon>Bacillota</taxon>
        <taxon>Clostridia</taxon>
        <taxon>Peptostreptococcales</taxon>
        <taxon>Peptostreptococcaceae</taxon>
        <taxon>Peptostreptococcus</taxon>
    </lineage>
</organism>